<dbReference type="Proteomes" id="UP000315252">
    <property type="component" value="Unassembled WGS sequence"/>
</dbReference>
<keyword evidence="1 4" id="KW-0812">Transmembrane</keyword>
<feature type="transmembrane region" description="Helical" evidence="4">
    <location>
        <begin position="387"/>
        <end position="409"/>
    </location>
</feature>
<dbReference type="InterPro" id="IPR011701">
    <property type="entry name" value="MFS"/>
</dbReference>
<proteinExistence type="predicted"/>
<comment type="caution">
    <text evidence="6">The sequence shown here is derived from an EMBL/GenBank/DDBJ whole genome shotgun (WGS) entry which is preliminary data.</text>
</comment>
<feature type="transmembrane region" description="Helical" evidence="4">
    <location>
        <begin position="228"/>
        <end position="247"/>
    </location>
</feature>
<feature type="transmembrane region" description="Helical" evidence="4">
    <location>
        <begin position="47"/>
        <end position="66"/>
    </location>
</feature>
<feature type="transmembrane region" description="Helical" evidence="4">
    <location>
        <begin position="176"/>
        <end position="199"/>
    </location>
</feature>
<feature type="transmembrane region" description="Helical" evidence="4">
    <location>
        <begin position="319"/>
        <end position="343"/>
    </location>
</feature>
<dbReference type="Pfam" id="PF07690">
    <property type="entry name" value="MFS_1"/>
    <property type="match status" value="1"/>
</dbReference>
<dbReference type="PANTHER" id="PTHR23534:SF1">
    <property type="entry name" value="MAJOR FACILITATOR SUPERFAMILY PROTEIN"/>
    <property type="match status" value="1"/>
</dbReference>
<dbReference type="RefSeq" id="WP_142898619.1">
    <property type="nucleotide sequence ID" value="NZ_ML660059.1"/>
</dbReference>
<keyword evidence="7" id="KW-1185">Reference proteome</keyword>
<feature type="transmembrane region" description="Helical" evidence="4">
    <location>
        <begin position="267"/>
        <end position="287"/>
    </location>
</feature>
<dbReference type="InterPro" id="IPR020846">
    <property type="entry name" value="MFS_dom"/>
</dbReference>
<evidence type="ECO:0000259" key="5">
    <source>
        <dbReference type="PROSITE" id="PS50850"/>
    </source>
</evidence>
<reference evidence="6 7" key="1">
    <citation type="submission" date="2019-06" db="EMBL/GenBank/DDBJ databases">
        <title>Whole genome sequence for Rhodospirillaceae sp. R148.</title>
        <authorList>
            <person name="Wang G."/>
        </authorList>
    </citation>
    <scope>NUCLEOTIDE SEQUENCE [LARGE SCALE GENOMIC DNA]</scope>
    <source>
        <strain evidence="6 7">R148</strain>
    </source>
</reference>
<keyword evidence="3 4" id="KW-0472">Membrane</keyword>
<dbReference type="GO" id="GO:0022857">
    <property type="term" value="F:transmembrane transporter activity"/>
    <property type="evidence" value="ECO:0007669"/>
    <property type="project" value="InterPro"/>
</dbReference>
<keyword evidence="2 4" id="KW-1133">Transmembrane helix</keyword>
<evidence type="ECO:0000256" key="2">
    <source>
        <dbReference type="ARBA" id="ARBA00022989"/>
    </source>
</evidence>
<evidence type="ECO:0000256" key="3">
    <source>
        <dbReference type="ARBA" id="ARBA00023136"/>
    </source>
</evidence>
<feature type="domain" description="Major facilitator superfamily (MFS) profile" evidence="5">
    <location>
        <begin position="228"/>
        <end position="419"/>
    </location>
</feature>
<dbReference type="Gene3D" id="1.20.1250.20">
    <property type="entry name" value="MFS general substrate transporter like domains"/>
    <property type="match status" value="1"/>
</dbReference>
<feature type="transmembrane region" description="Helical" evidence="4">
    <location>
        <begin position="355"/>
        <end position="375"/>
    </location>
</feature>
<dbReference type="PANTHER" id="PTHR23534">
    <property type="entry name" value="MFS PERMEASE"/>
    <property type="match status" value="1"/>
</dbReference>
<sequence>MTFTDDTRAKRNVAVLVAAQAILGAQMPMIFVVGGLAGGMLAGNPCFATLPISMIVFGSMTTAPWLSPLMQRQGRRFGFFVGALGGAVGAAIAAYGLYIASFPLLLLGSYFTGIYMSAQGFYRFAATDTASDAFRPKAISYVMAGGLLSAIFGPQLNKIVSDGSALPFIGGDLPPIPFIGTYLTIIVINLLGMFLFLLLDLPNGKQNKAAASAAPAGRSRLELLRNPTILVAIICGMVSYSLMNLVMTSTPLAVVGCGLTSNNANDIVSAHVLAMFIPSFFTGHLIVRFGVTRIIVAGLVILGLAGVVALTGVTLERFFIALILLGVGWNFGFVGATTLLASAHAPNERGQTQGLNDMMVFGCVTLASLASGGLMNCSGGTAVDGWNAVNIAMIPFLLLAGGALLWLTLKDRRKARIAA</sequence>
<evidence type="ECO:0000313" key="7">
    <source>
        <dbReference type="Proteomes" id="UP000315252"/>
    </source>
</evidence>
<dbReference type="AlphaFoldDB" id="A0A545TGN8"/>
<feature type="transmembrane region" description="Helical" evidence="4">
    <location>
        <begin position="78"/>
        <end position="98"/>
    </location>
</feature>
<evidence type="ECO:0000256" key="4">
    <source>
        <dbReference type="SAM" id="Phobius"/>
    </source>
</evidence>
<feature type="transmembrane region" description="Helical" evidence="4">
    <location>
        <begin position="104"/>
        <end position="126"/>
    </location>
</feature>
<feature type="transmembrane region" description="Helical" evidence="4">
    <location>
        <begin position="12"/>
        <end position="41"/>
    </location>
</feature>
<evidence type="ECO:0000313" key="6">
    <source>
        <dbReference type="EMBL" id="TQV76356.1"/>
    </source>
</evidence>
<gene>
    <name evidence="6" type="ORF">FKG95_22265</name>
</gene>
<dbReference type="SUPFAM" id="SSF103473">
    <property type="entry name" value="MFS general substrate transporter"/>
    <property type="match status" value="1"/>
</dbReference>
<dbReference type="OrthoDB" id="8558006at2"/>
<evidence type="ECO:0000256" key="1">
    <source>
        <dbReference type="ARBA" id="ARBA00022692"/>
    </source>
</evidence>
<feature type="transmembrane region" description="Helical" evidence="4">
    <location>
        <begin position="294"/>
        <end position="313"/>
    </location>
</feature>
<protein>
    <submittedName>
        <fullName evidence="6">MFS transporter</fullName>
    </submittedName>
</protein>
<dbReference type="InterPro" id="IPR036259">
    <property type="entry name" value="MFS_trans_sf"/>
</dbReference>
<dbReference type="EMBL" id="VHSH01000008">
    <property type="protein sequence ID" value="TQV76356.1"/>
    <property type="molecule type" value="Genomic_DNA"/>
</dbReference>
<name>A0A545TGN8_9PROT</name>
<organism evidence="6 7">
    <name type="scientific">Denitrobaculum tricleocarpae</name>
    <dbReference type="NCBI Taxonomy" id="2591009"/>
    <lineage>
        <taxon>Bacteria</taxon>
        <taxon>Pseudomonadati</taxon>
        <taxon>Pseudomonadota</taxon>
        <taxon>Alphaproteobacteria</taxon>
        <taxon>Rhodospirillales</taxon>
        <taxon>Rhodospirillaceae</taxon>
        <taxon>Denitrobaculum</taxon>
    </lineage>
</organism>
<accession>A0A545TGN8</accession>
<feature type="transmembrane region" description="Helical" evidence="4">
    <location>
        <begin position="138"/>
        <end position="156"/>
    </location>
</feature>
<dbReference type="PROSITE" id="PS50850">
    <property type="entry name" value="MFS"/>
    <property type="match status" value="1"/>
</dbReference>